<dbReference type="EMBL" id="JBBNAG010000010">
    <property type="protein sequence ID" value="KAK9100608.1"/>
    <property type="molecule type" value="Genomic_DNA"/>
</dbReference>
<proteinExistence type="predicted"/>
<comment type="caution">
    <text evidence="1">The sequence shown here is derived from an EMBL/GenBank/DDBJ whole genome shotgun (WGS) entry which is preliminary data.</text>
</comment>
<name>A0AAP0F195_9MAGN</name>
<dbReference type="AlphaFoldDB" id="A0AAP0F195"/>
<sequence length="77" mass="8706">MQSNPDKKIYRKKKVAHYDDLSIIIGNKQATGERGMTGNEASVDISGFEEIGDMREIRLEDLMEDNVNIRSDSTQSD</sequence>
<organism evidence="1 2">
    <name type="scientific">Stephania cephalantha</name>
    <dbReference type="NCBI Taxonomy" id="152367"/>
    <lineage>
        <taxon>Eukaryota</taxon>
        <taxon>Viridiplantae</taxon>
        <taxon>Streptophyta</taxon>
        <taxon>Embryophyta</taxon>
        <taxon>Tracheophyta</taxon>
        <taxon>Spermatophyta</taxon>
        <taxon>Magnoliopsida</taxon>
        <taxon>Ranunculales</taxon>
        <taxon>Menispermaceae</taxon>
        <taxon>Menispermoideae</taxon>
        <taxon>Cissampelideae</taxon>
        <taxon>Stephania</taxon>
    </lineage>
</organism>
<dbReference type="Proteomes" id="UP001419268">
    <property type="component" value="Unassembled WGS sequence"/>
</dbReference>
<gene>
    <name evidence="1" type="ORF">Scep_024038</name>
</gene>
<accession>A0AAP0F195</accession>
<protein>
    <submittedName>
        <fullName evidence="1">Uncharacterized protein</fullName>
    </submittedName>
</protein>
<keyword evidence="2" id="KW-1185">Reference proteome</keyword>
<evidence type="ECO:0000313" key="1">
    <source>
        <dbReference type="EMBL" id="KAK9100608.1"/>
    </source>
</evidence>
<reference evidence="1 2" key="1">
    <citation type="submission" date="2024-01" db="EMBL/GenBank/DDBJ databases">
        <title>Genome assemblies of Stephania.</title>
        <authorList>
            <person name="Yang L."/>
        </authorList>
    </citation>
    <scope>NUCLEOTIDE SEQUENCE [LARGE SCALE GENOMIC DNA]</scope>
    <source>
        <strain evidence="1">JXDWG</strain>
        <tissue evidence="1">Leaf</tissue>
    </source>
</reference>
<evidence type="ECO:0000313" key="2">
    <source>
        <dbReference type="Proteomes" id="UP001419268"/>
    </source>
</evidence>